<dbReference type="Gene3D" id="3.40.190.10">
    <property type="entry name" value="Periplasmic binding protein-like II"/>
    <property type="match status" value="2"/>
</dbReference>
<evidence type="ECO:0000313" key="4">
    <source>
        <dbReference type="Proteomes" id="UP000460157"/>
    </source>
</evidence>
<reference evidence="3 4" key="1">
    <citation type="submission" date="2019-12" db="EMBL/GenBank/DDBJ databases">
        <title>Nesterenkonia muleiensis sp. nov., a novel actinobacterium isolated from sap of Populus euphratica.</title>
        <authorList>
            <person name="Wang R."/>
        </authorList>
    </citation>
    <scope>NUCLEOTIDE SEQUENCE [LARGE SCALE GENOMIC DNA]</scope>
    <source>
        <strain evidence="3 4">F10</strain>
    </source>
</reference>
<evidence type="ECO:0000256" key="2">
    <source>
        <dbReference type="SAM" id="SignalP"/>
    </source>
</evidence>
<evidence type="ECO:0000256" key="1">
    <source>
        <dbReference type="SAM" id="MobiDB-lite"/>
    </source>
</evidence>
<comment type="caution">
    <text evidence="3">The sequence shown here is derived from an EMBL/GenBank/DDBJ whole genome shotgun (WGS) entry which is preliminary data.</text>
</comment>
<dbReference type="AlphaFoldDB" id="A0A7K1UK14"/>
<organism evidence="3 4">
    <name type="scientific">Nesterenkonia alkaliphila</name>
    <dbReference type="NCBI Taxonomy" id="1463631"/>
    <lineage>
        <taxon>Bacteria</taxon>
        <taxon>Bacillati</taxon>
        <taxon>Actinomycetota</taxon>
        <taxon>Actinomycetes</taxon>
        <taxon>Micrococcales</taxon>
        <taxon>Micrococcaceae</taxon>
        <taxon>Nesterenkonia</taxon>
    </lineage>
</organism>
<evidence type="ECO:0000313" key="3">
    <source>
        <dbReference type="EMBL" id="MVT26828.1"/>
    </source>
</evidence>
<dbReference type="RefSeq" id="WP_157324163.1">
    <property type="nucleotide sequence ID" value="NZ_BMFX01000004.1"/>
</dbReference>
<dbReference type="EMBL" id="WRPM01000072">
    <property type="protein sequence ID" value="MVT26828.1"/>
    <property type="molecule type" value="Genomic_DNA"/>
</dbReference>
<dbReference type="CDD" id="cd13520">
    <property type="entry name" value="PBP2_TAXI_TRAP"/>
    <property type="match status" value="1"/>
</dbReference>
<gene>
    <name evidence="3" type="ORF">GNZ21_10750</name>
</gene>
<proteinExistence type="predicted"/>
<keyword evidence="2" id="KW-0732">Signal</keyword>
<feature type="signal peptide" evidence="2">
    <location>
        <begin position="1"/>
        <end position="20"/>
    </location>
</feature>
<dbReference type="Proteomes" id="UP000460157">
    <property type="component" value="Unassembled WGS sequence"/>
</dbReference>
<dbReference type="OrthoDB" id="5582316at2"/>
<feature type="chain" id="PRO_5029574139" evidence="2">
    <location>
        <begin position="21"/>
        <end position="339"/>
    </location>
</feature>
<dbReference type="Pfam" id="PF16868">
    <property type="entry name" value="NMT1_3"/>
    <property type="match status" value="1"/>
</dbReference>
<accession>A0A7K1UK14</accession>
<name>A0A7K1UK14_9MICC</name>
<dbReference type="SUPFAM" id="SSF53850">
    <property type="entry name" value="Periplasmic binding protein-like II"/>
    <property type="match status" value="1"/>
</dbReference>
<sequence length="339" mass="35583">MTIRRTLTAMTAVAALTALAACGDDNGDENGEGNGAEAPEPEIGSEEDFVTDLEFTTGGTGGTYFPLGGELSEIFSEHTDANVNYVESGGSGENLGRIMQEQSQLALVQNDTTADAVAGELEALGGEAVENVGWIANLYPEAMHIVVLADSGYESIEDLEGATIAVGDAGSGTRAISDAILEYYEIDYTPEVTDFGTSTDMLADGQIDASMFVAGPPVGALTQLAASNDAQLISLPAEDAEAIAEDHLFDTYDISADSYDFLDEDVTTLSVFAALVASTTQVSEDLAYDITAALFEHGDTVTLDVADNLDVEEALFGIGDIPLHPGAERYYEENDIDLP</sequence>
<feature type="region of interest" description="Disordered" evidence="1">
    <location>
        <begin position="24"/>
        <end position="44"/>
    </location>
</feature>
<dbReference type="PANTHER" id="PTHR42941">
    <property type="entry name" value="SLL1037 PROTEIN"/>
    <property type="match status" value="1"/>
</dbReference>
<dbReference type="PROSITE" id="PS51257">
    <property type="entry name" value="PROKAR_LIPOPROTEIN"/>
    <property type="match status" value="1"/>
</dbReference>
<keyword evidence="4" id="KW-1185">Reference proteome</keyword>
<dbReference type="PANTHER" id="PTHR42941:SF1">
    <property type="entry name" value="SLL1037 PROTEIN"/>
    <property type="match status" value="1"/>
</dbReference>
<dbReference type="InterPro" id="IPR011852">
    <property type="entry name" value="TRAP_TAXI"/>
</dbReference>
<dbReference type="NCBIfam" id="TIGR02122">
    <property type="entry name" value="TRAP_TAXI"/>
    <property type="match status" value="1"/>
</dbReference>
<protein>
    <submittedName>
        <fullName evidence="3">TAXI family TRAP transporter solute-binding subunit</fullName>
    </submittedName>
</protein>